<feature type="transmembrane region" description="Helical" evidence="1">
    <location>
        <begin position="49"/>
        <end position="71"/>
    </location>
</feature>
<reference evidence="2" key="2">
    <citation type="submission" date="2020-11" db="EMBL/GenBank/DDBJ databases">
        <authorList>
            <person name="McCartney M.A."/>
            <person name="Auch B."/>
            <person name="Kono T."/>
            <person name="Mallez S."/>
            <person name="Becker A."/>
            <person name="Gohl D.M."/>
            <person name="Silverstein K.A.T."/>
            <person name="Koren S."/>
            <person name="Bechman K.B."/>
            <person name="Herman A."/>
            <person name="Abrahante J.E."/>
            <person name="Garbe J."/>
        </authorList>
    </citation>
    <scope>NUCLEOTIDE SEQUENCE</scope>
    <source>
        <strain evidence="2">Duluth1</strain>
        <tissue evidence="2">Whole animal</tissue>
    </source>
</reference>
<feature type="transmembrane region" description="Helical" evidence="1">
    <location>
        <begin position="21"/>
        <end position="37"/>
    </location>
</feature>
<accession>A0A9D4JEG5</accession>
<evidence type="ECO:0000313" key="3">
    <source>
        <dbReference type="Proteomes" id="UP000828390"/>
    </source>
</evidence>
<proteinExistence type="predicted"/>
<dbReference type="Proteomes" id="UP000828390">
    <property type="component" value="Unassembled WGS sequence"/>
</dbReference>
<organism evidence="2 3">
    <name type="scientific">Dreissena polymorpha</name>
    <name type="common">Zebra mussel</name>
    <name type="synonym">Mytilus polymorpha</name>
    <dbReference type="NCBI Taxonomy" id="45954"/>
    <lineage>
        <taxon>Eukaryota</taxon>
        <taxon>Metazoa</taxon>
        <taxon>Spiralia</taxon>
        <taxon>Lophotrochozoa</taxon>
        <taxon>Mollusca</taxon>
        <taxon>Bivalvia</taxon>
        <taxon>Autobranchia</taxon>
        <taxon>Heteroconchia</taxon>
        <taxon>Euheterodonta</taxon>
        <taxon>Imparidentia</taxon>
        <taxon>Neoheterodontei</taxon>
        <taxon>Myida</taxon>
        <taxon>Dreissenoidea</taxon>
        <taxon>Dreissenidae</taxon>
        <taxon>Dreissena</taxon>
    </lineage>
</organism>
<dbReference type="AlphaFoldDB" id="A0A9D4JEG5"/>
<sequence>MCRKSNRGKVNRHHHHSSSSSCIITITIIIIVITTNAKTKFHADWAKNVTSRVLTLLQYSTAIFIIVAWPIRMKTAPPLSGIFLKGPKPFIKFHEDLTYDASTVLTSSILTTEETLTTTNDEQQAPEKCFYCHLNIF</sequence>
<keyword evidence="1" id="KW-0472">Membrane</keyword>
<keyword evidence="1" id="KW-1133">Transmembrane helix</keyword>
<reference evidence="2" key="1">
    <citation type="journal article" date="2019" name="bioRxiv">
        <title>The Genome of the Zebra Mussel, Dreissena polymorpha: A Resource for Invasive Species Research.</title>
        <authorList>
            <person name="McCartney M.A."/>
            <person name="Auch B."/>
            <person name="Kono T."/>
            <person name="Mallez S."/>
            <person name="Zhang Y."/>
            <person name="Obille A."/>
            <person name="Becker A."/>
            <person name="Abrahante J.E."/>
            <person name="Garbe J."/>
            <person name="Badalamenti J.P."/>
            <person name="Herman A."/>
            <person name="Mangelson H."/>
            <person name="Liachko I."/>
            <person name="Sullivan S."/>
            <person name="Sone E.D."/>
            <person name="Koren S."/>
            <person name="Silverstein K.A.T."/>
            <person name="Beckman K.B."/>
            <person name="Gohl D.M."/>
        </authorList>
    </citation>
    <scope>NUCLEOTIDE SEQUENCE</scope>
    <source>
        <strain evidence="2">Duluth1</strain>
        <tissue evidence="2">Whole animal</tissue>
    </source>
</reference>
<protein>
    <recommendedName>
        <fullName evidence="4">Transmembrane protein</fullName>
    </recommendedName>
</protein>
<name>A0A9D4JEG5_DREPO</name>
<evidence type="ECO:0000256" key="1">
    <source>
        <dbReference type="SAM" id="Phobius"/>
    </source>
</evidence>
<evidence type="ECO:0000313" key="2">
    <source>
        <dbReference type="EMBL" id="KAH3805653.1"/>
    </source>
</evidence>
<dbReference type="EMBL" id="JAIWYP010000006">
    <property type="protein sequence ID" value="KAH3805653.1"/>
    <property type="molecule type" value="Genomic_DNA"/>
</dbReference>
<keyword evidence="1" id="KW-0812">Transmembrane</keyword>
<keyword evidence="3" id="KW-1185">Reference proteome</keyword>
<comment type="caution">
    <text evidence="2">The sequence shown here is derived from an EMBL/GenBank/DDBJ whole genome shotgun (WGS) entry which is preliminary data.</text>
</comment>
<gene>
    <name evidence="2" type="ORF">DPMN_133958</name>
</gene>
<evidence type="ECO:0008006" key="4">
    <source>
        <dbReference type="Google" id="ProtNLM"/>
    </source>
</evidence>